<keyword evidence="3" id="KW-1185">Reference proteome</keyword>
<dbReference type="InterPro" id="IPR029068">
    <property type="entry name" value="Glyas_Bleomycin-R_OHBP_Dase"/>
</dbReference>
<reference evidence="2 3" key="1">
    <citation type="submission" date="2019-09" db="EMBL/GenBank/DDBJ databases">
        <title>Hydrogenophaga aromatica sp. nov., isolated from a para-xylene-degrading enrichment culture.</title>
        <authorList>
            <person name="Tancsics A."/>
            <person name="Banerjee S."/>
        </authorList>
    </citation>
    <scope>NUCLEOTIDE SEQUENCE [LARGE SCALE GENOMIC DNA]</scope>
    <source>
        <strain evidence="2 3">D2P1</strain>
    </source>
</reference>
<accession>A0A7Y8GZ39</accession>
<dbReference type="SUPFAM" id="SSF54593">
    <property type="entry name" value="Glyoxalase/Bleomycin resistance protein/Dihydroxybiphenyl dioxygenase"/>
    <property type="match status" value="1"/>
</dbReference>
<evidence type="ECO:0000259" key="1">
    <source>
        <dbReference type="Pfam" id="PF06983"/>
    </source>
</evidence>
<comment type="caution">
    <text evidence="2">The sequence shown here is derived from an EMBL/GenBank/DDBJ whole genome shotgun (WGS) entry which is preliminary data.</text>
</comment>
<dbReference type="InterPro" id="IPR028973">
    <property type="entry name" value="PhnB-like"/>
</dbReference>
<dbReference type="Gene3D" id="3.10.180.10">
    <property type="entry name" value="2,3-Dihydroxybiphenyl 1,2-Dioxygenase, domain 1"/>
    <property type="match status" value="1"/>
</dbReference>
<name>A0A7Y8GZ39_9BURK</name>
<dbReference type="PIRSF" id="PIRSF021700">
    <property type="entry name" value="3_dmu_93_MTrfase"/>
    <property type="match status" value="1"/>
</dbReference>
<dbReference type="AlphaFoldDB" id="A0A7Y8GZ39"/>
<feature type="domain" description="PhnB-like" evidence="1">
    <location>
        <begin position="4"/>
        <end position="117"/>
    </location>
</feature>
<dbReference type="CDD" id="cd06588">
    <property type="entry name" value="PhnB_like"/>
    <property type="match status" value="1"/>
</dbReference>
<dbReference type="EMBL" id="VYGV01000016">
    <property type="protein sequence ID" value="NWF47524.1"/>
    <property type="molecule type" value="Genomic_DNA"/>
</dbReference>
<dbReference type="Proteomes" id="UP000545507">
    <property type="component" value="Unassembled WGS sequence"/>
</dbReference>
<protein>
    <submittedName>
        <fullName evidence="2">VOC family protein</fullName>
    </submittedName>
</protein>
<sequence length="159" mass="17650">MKPRIHTCLWFATQAEEAARFYTALFPNSRITSVLHYGTGDPMPEGAAMLVTLELDGHALSLLNGGPHFTLSPAASLVVSCADQAEVDRCWSALSAVPEAEMCGWLVDRWGVSWQIVPQRFMERMEEPPSPARQRMTTAMRQMRKLDIAALERAYAGTP</sequence>
<dbReference type="InterPro" id="IPR009725">
    <property type="entry name" value="3_dmu_93_MTrfase"/>
</dbReference>
<dbReference type="PANTHER" id="PTHR33990">
    <property type="entry name" value="PROTEIN YJDN-RELATED"/>
    <property type="match status" value="1"/>
</dbReference>
<evidence type="ECO:0000313" key="2">
    <source>
        <dbReference type="EMBL" id="NWF47524.1"/>
    </source>
</evidence>
<dbReference type="RefSeq" id="WP_177137392.1">
    <property type="nucleotide sequence ID" value="NZ_VYGV01000016.1"/>
</dbReference>
<evidence type="ECO:0000313" key="3">
    <source>
        <dbReference type="Proteomes" id="UP000545507"/>
    </source>
</evidence>
<gene>
    <name evidence="2" type="ORF">F3K02_20050</name>
</gene>
<proteinExistence type="predicted"/>
<organism evidence="2 3">
    <name type="scientific">Hydrogenophaga aromaticivorans</name>
    <dbReference type="NCBI Taxonomy" id="2610898"/>
    <lineage>
        <taxon>Bacteria</taxon>
        <taxon>Pseudomonadati</taxon>
        <taxon>Pseudomonadota</taxon>
        <taxon>Betaproteobacteria</taxon>
        <taxon>Burkholderiales</taxon>
        <taxon>Comamonadaceae</taxon>
        <taxon>Hydrogenophaga</taxon>
    </lineage>
</organism>
<dbReference type="Pfam" id="PF06983">
    <property type="entry name" value="3-dmu-9_3-mt"/>
    <property type="match status" value="1"/>
</dbReference>